<reference evidence="3" key="1">
    <citation type="submission" date="2009-10" db="EMBL/GenBank/DDBJ databases">
        <title>The complete chromosome of Gordonia bronchialis DSM 43247.</title>
        <authorList>
            <consortium name="US DOE Joint Genome Institute (JGI-PGF)"/>
            <person name="Lucas S."/>
            <person name="Copeland A."/>
            <person name="Lapidus A."/>
            <person name="Glavina del Rio T."/>
            <person name="Dalin E."/>
            <person name="Tice H."/>
            <person name="Bruce D."/>
            <person name="Goodwin L."/>
            <person name="Pitluck S."/>
            <person name="Kyrpides N."/>
            <person name="Mavromatis K."/>
            <person name="Ivanova N."/>
            <person name="Ovchinnikova G."/>
            <person name="Saunders E."/>
            <person name="Brettin T."/>
            <person name="Detter J.C."/>
            <person name="Han C."/>
            <person name="Larimer F."/>
            <person name="Land M."/>
            <person name="Hauser L."/>
            <person name="Markowitz V."/>
            <person name="Cheng J.-F."/>
            <person name="Hugenholtz P."/>
            <person name="Woyke T."/>
            <person name="Wu D."/>
            <person name="Jando M."/>
            <person name="Schneider S."/>
            <person name="Goeker M."/>
            <person name="Klenk H.-P."/>
            <person name="Eisen J.A."/>
        </authorList>
    </citation>
    <scope>NUCLEOTIDE SEQUENCE [LARGE SCALE GENOMIC DNA]</scope>
    <source>
        <strain evidence="3">ATCC 25592 / DSM 43247 / BCRC 13721 / JCM 3198 / KCTC 3076 / NBRC 16047 / NCTC 10667</strain>
    </source>
</reference>
<dbReference type="PROSITE" id="PS51257">
    <property type="entry name" value="PROKAR_LIPOPROTEIN"/>
    <property type="match status" value="1"/>
</dbReference>
<dbReference type="KEGG" id="gbr:Gbro_1063"/>
<dbReference type="EMBL" id="CP001802">
    <property type="protein sequence ID" value="ACY20372.1"/>
    <property type="molecule type" value="Genomic_DNA"/>
</dbReference>
<feature type="signal peptide" evidence="1">
    <location>
        <begin position="1"/>
        <end position="18"/>
    </location>
</feature>
<dbReference type="Pfam" id="PF03583">
    <property type="entry name" value="LIP"/>
    <property type="match status" value="1"/>
</dbReference>
<dbReference type="RefSeq" id="WP_012832950.1">
    <property type="nucleotide sequence ID" value="NC_013441.1"/>
</dbReference>
<dbReference type="STRING" id="526226.Gbro_1063"/>
<protein>
    <submittedName>
        <fullName evidence="2">Secretory lipase</fullName>
    </submittedName>
</protein>
<dbReference type="Proteomes" id="UP000001219">
    <property type="component" value="Chromosome"/>
</dbReference>
<gene>
    <name evidence="2" type="ordered locus">Gbro_1063</name>
</gene>
<dbReference type="PANTHER" id="PTHR34853:SF1">
    <property type="entry name" value="LIPASE 5"/>
    <property type="match status" value="1"/>
</dbReference>
<dbReference type="HOGENOM" id="CLU_029538_3_3_11"/>
<name>D0L4E8_GORB4</name>
<dbReference type="PANTHER" id="PTHR34853">
    <property type="match status" value="1"/>
</dbReference>
<dbReference type="OrthoDB" id="9798122at2"/>
<organism evidence="2 3">
    <name type="scientific">Gordonia bronchialis (strain ATCC 25592 / DSM 43247 / BCRC 13721 / JCM 3198 / KCTC 3076 / NBRC 16047 / NCTC 10667)</name>
    <name type="common">Rhodococcus bronchialis</name>
    <dbReference type="NCBI Taxonomy" id="526226"/>
    <lineage>
        <taxon>Bacteria</taxon>
        <taxon>Bacillati</taxon>
        <taxon>Actinomycetota</taxon>
        <taxon>Actinomycetes</taxon>
        <taxon>Mycobacteriales</taxon>
        <taxon>Gordoniaceae</taxon>
        <taxon>Gordonia</taxon>
    </lineage>
</organism>
<proteinExistence type="predicted"/>
<dbReference type="eggNOG" id="COG1073">
    <property type="taxonomic scope" value="Bacteria"/>
</dbReference>
<reference evidence="2 3" key="2">
    <citation type="journal article" date="2010" name="Stand. Genomic Sci.">
        <title>Complete genome sequence of Gordonia bronchialis type strain (3410).</title>
        <authorList>
            <person name="Ivanova N."/>
            <person name="Sikorski J."/>
            <person name="Jando M."/>
            <person name="Lapidus A."/>
            <person name="Nolan M."/>
            <person name="Lucas S."/>
            <person name="Del Rio T.G."/>
            <person name="Tice H."/>
            <person name="Copeland A."/>
            <person name="Cheng J.F."/>
            <person name="Chen F."/>
            <person name="Bruce D."/>
            <person name="Goodwin L."/>
            <person name="Pitluck S."/>
            <person name="Mavromatis K."/>
            <person name="Ovchinnikova G."/>
            <person name="Pati A."/>
            <person name="Chen A."/>
            <person name="Palaniappan K."/>
            <person name="Land M."/>
            <person name="Hauser L."/>
            <person name="Chang Y.J."/>
            <person name="Jeffries C.D."/>
            <person name="Chain P."/>
            <person name="Saunders E."/>
            <person name="Han C."/>
            <person name="Detter J.C."/>
            <person name="Brettin T."/>
            <person name="Rohde M."/>
            <person name="Goker M."/>
            <person name="Bristow J."/>
            <person name="Eisen J.A."/>
            <person name="Markowitz V."/>
            <person name="Hugenholtz P."/>
            <person name="Klenk H.P."/>
            <person name="Kyrpides N.C."/>
        </authorList>
    </citation>
    <scope>NUCLEOTIDE SEQUENCE [LARGE SCALE GENOMIC DNA]</scope>
    <source>
        <strain evidence="3">ATCC 25592 / DSM 43247 / BCRC 13721 / JCM 3198 / KCTC 3076 / NBRC 16047 / NCTC 10667</strain>
    </source>
</reference>
<dbReference type="Gene3D" id="3.40.50.1820">
    <property type="entry name" value="alpha/beta hydrolase"/>
    <property type="match status" value="2"/>
</dbReference>
<accession>D0L4E8</accession>
<feature type="chain" id="PRO_5038725399" evidence="1">
    <location>
        <begin position="19"/>
        <end position="409"/>
    </location>
</feature>
<dbReference type="GO" id="GO:0016042">
    <property type="term" value="P:lipid catabolic process"/>
    <property type="evidence" value="ECO:0007669"/>
    <property type="project" value="InterPro"/>
</dbReference>
<dbReference type="PIRSF" id="PIRSF029171">
    <property type="entry name" value="Esterase_LipA"/>
    <property type="match status" value="1"/>
</dbReference>
<dbReference type="GO" id="GO:0004806">
    <property type="term" value="F:triacylglycerol lipase activity"/>
    <property type="evidence" value="ECO:0007669"/>
    <property type="project" value="InterPro"/>
</dbReference>
<dbReference type="AlphaFoldDB" id="D0L4E8"/>
<evidence type="ECO:0000256" key="1">
    <source>
        <dbReference type="SAM" id="SignalP"/>
    </source>
</evidence>
<sequence>MFYSPRHFLSTASLAVVAAIGLAGCVPVDAPATELMATPLATPQSAQARATAGDIVRVTSADAGSLGSTDLVIYRSTDGATGTATKVSGAFFLPPGTPPPGGWPVVAIGHGTTGLTPDCGPTASPTALDQVGPVKMLLDRGFAVTVVDFQGLGIAGESDGASASAPAHPYLEPRSAAYDLADSVRALRTMHPGLISNRWAAAGHSQGGQSAWAAAELAPQYAPELRLVAATAQAPAVNLRRLGVTSDGTFLAGEDWLMPLLITGLSVSAPQLDRWAYLRGNVRNDLPLLISCVPGDADRRQAAMDSITSEDVSPADDVAETKLADVLQDYSLPQRRTAVPMYILQGSVDPVVNSQSTTTAVRQACTLGSDVEYHILDGRNHDIGDDMSGYDWLQKVMNGTAPPTVCTDH</sequence>
<evidence type="ECO:0000313" key="3">
    <source>
        <dbReference type="Proteomes" id="UP000001219"/>
    </source>
</evidence>
<keyword evidence="1" id="KW-0732">Signal</keyword>
<dbReference type="ESTHER" id="gorb4-d0l4e8">
    <property type="family name" value="Fungal-Bact_LIP"/>
</dbReference>
<dbReference type="InterPro" id="IPR029058">
    <property type="entry name" value="AB_hydrolase_fold"/>
</dbReference>
<dbReference type="InterPro" id="IPR005152">
    <property type="entry name" value="Lipase_secreted"/>
</dbReference>
<dbReference type="SUPFAM" id="SSF53474">
    <property type="entry name" value="alpha/beta-Hydrolases"/>
    <property type="match status" value="1"/>
</dbReference>
<keyword evidence="3" id="KW-1185">Reference proteome</keyword>
<evidence type="ECO:0000313" key="2">
    <source>
        <dbReference type="EMBL" id="ACY20372.1"/>
    </source>
</evidence>